<feature type="compositionally biased region" description="Polar residues" evidence="1">
    <location>
        <begin position="203"/>
        <end position="213"/>
    </location>
</feature>
<evidence type="ECO:0008006" key="5">
    <source>
        <dbReference type="Google" id="ProtNLM"/>
    </source>
</evidence>
<reference evidence="3 4" key="1">
    <citation type="submission" date="2018-09" db="EMBL/GenBank/DDBJ databases">
        <title>Characterization of the phylogenetic diversity of five novel species belonging to the genus Bifidobacterium.</title>
        <authorList>
            <person name="Lugli G.A."/>
            <person name="Duranti S."/>
            <person name="Milani C."/>
        </authorList>
    </citation>
    <scope>NUCLEOTIDE SEQUENCE [LARGE SCALE GENOMIC DNA]</scope>
    <source>
        <strain evidence="3 4">2028B</strain>
    </source>
</reference>
<sequence length="792" mass="80307">MTDEPKFTLNNAEKTRAVPSAQDKPGRRPGTSSGAVGADVPMMADIPGSSVRSGMPIISDSHSVSGPVPISSSNAPASVAIPSEISSLDVPSVPSAEESSAEAMPIEEPAEDSTRPFAMESIEKPTDSNTSTSGIVQTEPNPHDPDISNNPDITETQTMPVVPAVLPESLAPEDVEAASVVSDPSEKAADSGIPMLDIFSEPDSPSTSSAQSTFNNVVSPSVVAPIMEDMVSDRPANEAADSPTTADTAVPSATSAIHEPTAVNAPSTSPANNAVTDDAVANVPTVVADSNTSAVDVPATVTEAPTMVFSPSALADAAAEAAAKNGARNGVTTGAGAKSTAPKSTSEWLYPDDAKAASARHGGDLVDTSWGIEPIQFPASVTGADDTDVDATKPFGDLPQFAGPASGPDDDLEHRDKPALAALAGTGFADDMVDEEKPEEKKKSPWLIVAIVVAILVVIGLVVGVFVYWNSLKKDGAHSDAMTQCIAANNRVTIANDKLSKALSSTKDAQGIAGDQVADANTVSTLKTAVEEAGNMGKAKSCTYLASTEQLTAAAKDNSTLASKLEKSVKSLTAAAKAVTDSKQQKEIDTAKQQLQDLVATAQQTMTDSEGEVSDESTRTALQSAIDSANGVLANTDATVDDLNKAKTDLQSAVDAVTASMDEYQAALKAQQQKESSSDSDSNGSSNSNSNSGTTKRNSGSTTRRTTSPSTTHRNTTSPSPSTSSSSPSTTTTTSPGNSGTEGSTDNSGSGNGSGNGSGGSSTDGATGGTSGNGTTDNGTNSNNSGKTTTSN</sequence>
<evidence type="ECO:0000313" key="4">
    <source>
        <dbReference type="Proteomes" id="UP000288607"/>
    </source>
</evidence>
<dbReference type="OrthoDB" id="3239074at2"/>
<keyword evidence="2" id="KW-1133">Transmembrane helix</keyword>
<feature type="region of interest" description="Disordered" evidence="1">
    <location>
        <begin position="87"/>
        <end position="155"/>
    </location>
</feature>
<evidence type="ECO:0000313" key="3">
    <source>
        <dbReference type="EMBL" id="RSX51133.1"/>
    </source>
</evidence>
<feature type="compositionally biased region" description="Polar residues" evidence="1">
    <location>
        <begin position="242"/>
        <end position="255"/>
    </location>
</feature>
<evidence type="ECO:0000256" key="2">
    <source>
        <dbReference type="SAM" id="Phobius"/>
    </source>
</evidence>
<name>A0A430FE67_9BIFI</name>
<accession>A0A430FE67</accession>
<organism evidence="3 4">
    <name type="scientific">Bifidobacterium callimiconis</name>
    <dbReference type="NCBI Taxonomy" id="2306973"/>
    <lineage>
        <taxon>Bacteria</taxon>
        <taxon>Bacillati</taxon>
        <taxon>Actinomycetota</taxon>
        <taxon>Actinomycetes</taxon>
        <taxon>Bifidobacteriales</taxon>
        <taxon>Bifidobacteriaceae</taxon>
        <taxon>Bifidobacterium</taxon>
    </lineage>
</organism>
<protein>
    <recommendedName>
        <fullName evidence="5">Sugar-binding protein</fullName>
    </recommendedName>
</protein>
<dbReference type="Pfam" id="PF07554">
    <property type="entry name" value="FIVAR"/>
    <property type="match status" value="1"/>
</dbReference>
<gene>
    <name evidence="3" type="ORF">D2E23_0978</name>
</gene>
<comment type="caution">
    <text evidence="3">The sequence shown here is derived from an EMBL/GenBank/DDBJ whole genome shotgun (WGS) entry which is preliminary data.</text>
</comment>
<dbReference type="Proteomes" id="UP000288607">
    <property type="component" value="Unassembled WGS sequence"/>
</dbReference>
<dbReference type="AlphaFoldDB" id="A0A430FE67"/>
<feature type="compositionally biased region" description="Low complexity" evidence="1">
    <location>
        <begin position="679"/>
        <end position="749"/>
    </location>
</feature>
<dbReference type="EMBL" id="QXGJ01000004">
    <property type="protein sequence ID" value="RSX51133.1"/>
    <property type="molecule type" value="Genomic_DNA"/>
</dbReference>
<feature type="compositionally biased region" description="Low complexity" evidence="1">
    <location>
        <begin position="773"/>
        <end position="792"/>
    </location>
</feature>
<feature type="region of interest" description="Disordered" evidence="1">
    <location>
        <begin position="667"/>
        <end position="792"/>
    </location>
</feature>
<feature type="compositionally biased region" description="Polar residues" evidence="1">
    <location>
        <begin position="127"/>
        <end position="140"/>
    </location>
</feature>
<feature type="region of interest" description="Disordered" evidence="1">
    <location>
        <begin position="232"/>
        <end position="275"/>
    </location>
</feature>
<feature type="region of interest" description="Disordered" evidence="1">
    <location>
        <begin position="174"/>
        <end position="213"/>
    </location>
</feature>
<keyword evidence="2" id="KW-0472">Membrane</keyword>
<proteinExistence type="predicted"/>
<keyword evidence="4" id="KW-1185">Reference proteome</keyword>
<feature type="compositionally biased region" description="Gly residues" evidence="1">
    <location>
        <begin position="750"/>
        <end position="772"/>
    </location>
</feature>
<feature type="transmembrane region" description="Helical" evidence="2">
    <location>
        <begin position="446"/>
        <end position="469"/>
    </location>
</feature>
<feature type="compositionally biased region" description="Low complexity" evidence="1">
    <location>
        <begin position="91"/>
        <end position="107"/>
    </location>
</feature>
<feature type="compositionally biased region" description="Polar residues" evidence="1">
    <location>
        <begin position="60"/>
        <end position="75"/>
    </location>
</feature>
<feature type="region of interest" description="Disordered" evidence="1">
    <location>
        <begin position="325"/>
        <end position="348"/>
    </location>
</feature>
<feature type="region of interest" description="Disordered" evidence="1">
    <location>
        <begin position="1"/>
        <end position="75"/>
    </location>
</feature>
<evidence type="ECO:0000256" key="1">
    <source>
        <dbReference type="SAM" id="MobiDB-lite"/>
    </source>
</evidence>
<keyword evidence="2" id="KW-0812">Transmembrane</keyword>
<dbReference type="Gene3D" id="1.20.1270.90">
    <property type="entry name" value="AF1782-like"/>
    <property type="match status" value="1"/>
</dbReference>